<evidence type="ECO:0000313" key="2">
    <source>
        <dbReference type="EMBL" id="CAH3112444.1"/>
    </source>
</evidence>
<dbReference type="Proteomes" id="UP001159405">
    <property type="component" value="Unassembled WGS sequence"/>
</dbReference>
<organism evidence="2 3">
    <name type="scientific">Porites lobata</name>
    <dbReference type="NCBI Taxonomy" id="104759"/>
    <lineage>
        <taxon>Eukaryota</taxon>
        <taxon>Metazoa</taxon>
        <taxon>Cnidaria</taxon>
        <taxon>Anthozoa</taxon>
        <taxon>Hexacorallia</taxon>
        <taxon>Scleractinia</taxon>
        <taxon>Fungiina</taxon>
        <taxon>Poritidae</taxon>
        <taxon>Porites</taxon>
    </lineage>
</organism>
<feature type="non-terminal residue" evidence="2">
    <location>
        <position position="1"/>
    </location>
</feature>
<sequence length="217" mass="25053">KVYTVILNCCVRRSRHLMETLELHEFKDNFSRFVVSRGTSETTHYEHTSDEFKEASQEWLKSPEVNATAEKLTRLVNQGVLPYLRPQHWKDACSVGADNLEYTLRMILDMGILVPSSIPRTIFGGKRAFPTYNLSPDGEKACSTILYCLYHVHPDMQFAPLLPPLTALFLHFMDESDCYTCMHALVNSRRSILDQSRWDYEVMAQTFQDSLKLYSVS</sequence>
<dbReference type="Pfam" id="PF00566">
    <property type="entry name" value="RabGAP-TBC"/>
    <property type="match status" value="1"/>
</dbReference>
<dbReference type="InterPro" id="IPR035969">
    <property type="entry name" value="Rab-GAP_TBC_sf"/>
</dbReference>
<reference evidence="2 3" key="1">
    <citation type="submission" date="2022-05" db="EMBL/GenBank/DDBJ databases">
        <authorList>
            <consortium name="Genoscope - CEA"/>
            <person name="William W."/>
        </authorList>
    </citation>
    <scope>NUCLEOTIDE SEQUENCE [LARGE SCALE GENOMIC DNA]</scope>
</reference>
<comment type="caution">
    <text evidence="2">The sequence shown here is derived from an EMBL/GenBank/DDBJ whole genome shotgun (WGS) entry which is preliminary data.</text>
</comment>
<evidence type="ECO:0000259" key="1">
    <source>
        <dbReference type="Pfam" id="PF00566"/>
    </source>
</evidence>
<dbReference type="EMBL" id="CALNXK010000025">
    <property type="protein sequence ID" value="CAH3112444.1"/>
    <property type="molecule type" value="Genomic_DNA"/>
</dbReference>
<evidence type="ECO:0000313" key="3">
    <source>
        <dbReference type="Proteomes" id="UP001159405"/>
    </source>
</evidence>
<name>A0ABN8NLA4_9CNID</name>
<proteinExistence type="predicted"/>
<feature type="domain" description="Rab-GAP TBC" evidence="1">
    <location>
        <begin position="126"/>
        <end position="212"/>
    </location>
</feature>
<keyword evidence="3" id="KW-1185">Reference proteome</keyword>
<accession>A0ABN8NLA4</accession>
<dbReference type="SUPFAM" id="SSF47923">
    <property type="entry name" value="Ypt/Rab-GAP domain of gyp1p"/>
    <property type="match status" value="1"/>
</dbReference>
<gene>
    <name evidence="2" type="ORF">PLOB_00021395</name>
</gene>
<dbReference type="InterPro" id="IPR000195">
    <property type="entry name" value="Rab-GAP-TBC_dom"/>
</dbReference>
<protein>
    <recommendedName>
        <fullName evidence="1">Rab-GAP TBC domain-containing protein</fullName>
    </recommendedName>
</protein>